<dbReference type="Proteomes" id="UP000039865">
    <property type="component" value="Unassembled WGS sequence"/>
</dbReference>
<evidence type="ECO:0000256" key="1">
    <source>
        <dbReference type="SAM" id="MobiDB-lite"/>
    </source>
</evidence>
<dbReference type="InterPro" id="IPR013863">
    <property type="entry name" value="VID27_C"/>
</dbReference>
<dbReference type="InParanoid" id="A0A078AK89"/>
<evidence type="ECO:0000313" key="3">
    <source>
        <dbReference type="EMBL" id="CDW81218.1"/>
    </source>
</evidence>
<gene>
    <name evidence="3" type="primary">Contig2881.g123</name>
    <name evidence="3" type="ORF">STYLEM_10230</name>
</gene>
<dbReference type="PANTHER" id="PTHR31913:SF0">
    <property type="entry name" value="VACUOLAR IMPORT AND DEGRADATION PROTEIN 27"/>
    <property type="match status" value="1"/>
</dbReference>
<dbReference type="Pfam" id="PF08553">
    <property type="entry name" value="VID27"/>
    <property type="match status" value="1"/>
</dbReference>
<dbReference type="InterPro" id="IPR036322">
    <property type="entry name" value="WD40_repeat_dom_sf"/>
</dbReference>
<proteinExistence type="predicted"/>
<dbReference type="SUPFAM" id="SSF50978">
    <property type="entry name" value="WD40 repeat-like"/>
    <property type="match status" value="1"/>
</dbReference>
<dbReference type="GO" id="GO:0005737">
    <property type="term" value="C:cytoplasm"/>
    <property type="evidence" value="ECO:0007669"/>
    <property type="project" value="TreeGrafter"/>
</dbReference>
<evidence type="ECO:0000259" key="2">
    <source>
        <dbReference type="Pfam" id="PF08553"/>
    </source>
</evidence>
<dbReference type="GO" id="GO:0005634">
    <property type="term" value="C:nucleus"/>
    <property type="evidence" value="ECO:0007669"/>
    <property type="project" value="TreeGrafter"/>
</dbReference>
<reference evidence="3 4" key="1">
    <citation type="submission" date="2014-06" db="EMBL/GenBank/DDBJ databases">
        <authorList>
            <person name="Swart Estienne"/>
        </authorList>
    </citation>
    <scope>NUCLEOTIDE SEQUENCE [LARGE SCALE GENOMIC DNA]</scope>
    <source>
        <strain evidence="3 4">130c</strain>
    </source>
</reference>
<dbReference type="InterPro" id="IPR040458">
    <property type="entry name" value="Vid27"/>
</dbReference>
<feature type="region of interest" description="Disordered" evidence="1">
    <location>
        <begin position="475"/>
        <end position="525"/>
    </location>
</feature>
<feature type="compositionally biased region" description="Basic and acidic residues" evidence="1">
    <location>
        <begin position="476"/>
        <end position="487"/>
    </location>
</feature>
<feature type="compositionally biased region" description="Basic and acidic residues" evidence="1">
    <location>
        <begin position="497"/>
        <end position="511"/>
    </location>
</feature>
<feature type="domain" description="Vacuolar import/degradation Vid27 C-terminal" evidence="2">
    <location>
        <begin position="528"/>
        <end position="869"/>
    </location>
</feature>
<organism evidence="3 4">
    <name type="scientific">Stylonychia lemnae</name>
    <name type="common">Ciliate</name>
    <dbReference type="NCBI Taxonomy" id="5949"/>
    <lineage>
        <taxon>Eukaryota</taxon>
        <taxon>Sar</taxon>
        <taxon>Alveolata</taxon>
        <taxon>Ciliophora</taxon>
        <taxon>Intramacronucleata</taxon>
        <taxon>Spirotrichea</taxon>
        <taxon>Stichotrichia</taxon>
        <taxon>Sporadotrichida</taxon>
        <taxon>Oxytrichidae</taxon>
        <taxon>Stylonychinae</taxon>
        <taxon>Stylonychia</taxon>
    </lineage>
</organism>
<dbReference type="AlphaFoldDB" id="A0A078AK89"/>
<protein>
    <recommendedName>
        <fullName evidence="2">Vacuolar import/degradation Vid27 C-terminal domain-containing protein</fullName>
    </recommendedName>
</protein>
<dbReference type="EMBL" id="CCKQ01009711">
    <property type="protein sequence ID" value="CDW81218.1"/>
    <property type="molecule type" value="Genomic_DNA"/>
</dbReference>
<name>A0A078AK89_STYLE</name>
<dbReference type="PANTHER" id="PTHR31913">
    <property type="entry name" value="VACUOLAR IMPORT AND DEGRADATION PROTEIN 27"/>
    <property type="match status" value="1"/>
</dbReference>
<keyword evidence="4" id="KW-1185">Reference proteome</keyword>
<accession>A0A078AK89</accession>
<dbReference type="OrthoDB" id="312822at2759"/>
<evidence type="ECO:0000313" key="4">
    <source>
        <dbReference type="Proteomes" id="UP000039865"/>
    </source>
</evidence>
<feature type="compositionally biased region" description="Polar residues" evidence="1">
    <location>
        <begin position="512"/>
        <end position="523"/>
    </location>
</feature>
<sequence>MNFFKKVFFGSGTTGEESKASINDSYAPNDLTKIFKMEDFELILGVSLQEIQFCQFKRVERGGQVKETLFLNANLDMKSTEILIEQKKHTLIVLQINNEDYDSSQEQEPFKNLPITQDLSIVQYNGFSDDDEDQVIGFVFIYQDQNLAFSIETILDSKDKQRAQAQKDSFEQFRFVVCQILLALNEGKHFSKVAKKEFLKYSQDSSLDFIMKQNDLLAVFGPDYAKKTQALKARGARKPRKQYNKTEVQELIKKMSQLDIMKDEIKEMNQIQINIIQRLIQVQGDLLEYSPFIEENFERVKNVFLCIDQTDKFEYIINIIDLAGKTSYTRKTIVNSADVQVSSQDQAFMFTGNQRKGSKFTPGYVFQVYSKQDLQNLKGVLTKCLFEVRHQKDFDKEIEGDDNQFLQNQLESDTAGGKDVNMKEIDEELDDYEFQDALNTAAKLGSQPEYDDDFQKLLELVDYSCIQGSDFGDYEEEKKEDYRKNDDYYDYDNYRAQNDDDYRTQNDDSREISQPSTSNNQDQIYGDNRELIQAQSYDRTFILNGPVVKVYQNAEDSGIGNHYDHQRLNHCLDLPVIKDSQGNSINPSNLMLHNSESQLVFRNENEKSQVFMFDLESGKVVQQLKTGSDFIEFDRLVNETKNGQKDPDQCLIAMNQQGVYKLDPRIAKNNVADSKIYKTQTFFQSICSNTNGGFALGSTDGSIRMYKQMGQNAKTLLPGLGEPVIAIDVSQDEQWILATCQTYLLIIPTKLQDGTTGFSKSMGKDKPMPLKLTLKHQDIVKYQLQPMSFTPARFNNGDNIVEDSIVTSVRDLLITWNFEKVKRGVLRSYKIQKLPSKAVDGQFQYNNQERMLVTLPNNVKIETRKKVHRN</sequence>